<feature type="DNA-binding region" description="H-T-H motif" evidence="2">
    <location>
        <begin position="34"/>
        <end position="53"/>
    </location>
</feature>
<dbReference type="PANTHER" id="PTHR43479:SF11">
    <property type="entry name" value="ACREF_ENVCD OPERON REPRESSOR-RELATED"/>
    <property type="match status" value="1"/>
</dbReference>
<gene>
    <name evidence="4" type="ORF">CBF31_04075</name>
</gene>
<name>A0A430ADC8_9ENTE</name>
<feature type="domain" description="HTH tetR-type" evidence="3">
    <location>
        <begin position="11"/>
        <end position="71"/>
    </location>
</feature>
<keyword evidence="5" id="KW-1185">Reference proteome</keyword>
<comment type="caution">
    <text evidence="4">The sequence shown here is derived from an EMBL/GenBank/DDBJ whole genome shotgun (WGS) entry which is preliminary data.</text>
</comment>
<proteinExistence type="predicted"/>
<dbReference type="GO" id="GO:0003677">
    <property type="term" value="F:DNA binding"/>
    <property type="evidence" value="ECO:0007669"/>
    <property type="project" value="UniProtKB-UniRule"/>
</dbReference>
<dbReference type="Proteomes" id="UP000287101">
    <property type="component" value="Unassembled WGS sequence"/>
</dbReference>
<evidence type="ECO:0000259" key="3">
    <source>
        <dbReference type="PROSITE" id="PS50977"/>
    </source>
</evidence>
<dbReference type="PRINTS" id="PR00455">
    <property type="entry name" value="HTHTETR"/>
</dbReference>
<dbReference type="InterPro" id="IPR050624">
    <property type="entry name" value="HTH-type_Tx_Regulator"/>
</dbReference>
<dbReference type="Pfam" id="PF00440">
    <property type="entry name" value="TetR_N"/>
    <property type="match status" value="1"/>
</dbReference>
<dbReference type="PANTHER" id="PTHR43479">
    <property type="entry name" value="ACREF/ENVCD OPERON REPRESSOR-RELATED"/>
    <property type="match status" value="1"/>
</dbReference>
<dbReference type="InterPro" id="IPR001647">
    <property type="entry name" value="HTH_TetR"/>
</dbReference>
<dbReference type="PROSITE" id="PS50977">
    <property type="entry name" value="HTH_TETR_2"/>
    <property type="match status" value="1"/>
</dbReference>
<dbReference type="OrthoDB" id="9812484at2"/>
<accession>A0A430ADC8</accession>
<evidence type="ECO:0000313" key="4">
    <source>
        <dbReference type="EMBL" id="RSU05202.1"/>
    </source>
</evidence>
<dbReference type="RefSeq" id="WP_126831091.1">
    <property type="nucleotide sequence ID" value="NZ_CBCRYB010000003.1"/>
</dbReference>
<keyword evidence="1 2" id="KW-0238">DNA-binding</keyword>
<dbReference type="AlphaFoldDB" id="A0A430ADC8"/>
<protein>
    <recommendedName>
        <fullName evidence="3">HTH tetR-type domain-containing protein</fullName>
    </recommendedName>
</protein>
<evidence type="ECO:0000313" key="5">
    <source>
        <dbReference type="Proteomes" id="UP000287101"/>
    </source>
</evidence>
<dbReference type="InterPro" id="IPR009057">
    <property type="entry name" value="Homeodomain-like_sf"/>
</dbReference>
<dbReference type="EMBL" id="NGJY01000001">
    <property type="protein sequence ID" value="RSU05202.1"/>
    <property type="molecule type" value="Genomic_DNA"/>
</dbReference>
<evidence type="ECO:0000256" key="1">
    <source>
        <dbReference type="ARBA" id="ARBA00023125"/>
    </source>
</evidence>
<dbReference type="Pfam" id="PF17924">
    <property type="entry name" value="TetR_C_19"/>
    <property type="match status" value="1"/>
</dbReference>
<dbReference type="SUPFAM" id="SSF46689">
    <property type="entry name" value="Homeodomain-like"/>
    <property type="match status" value="1"/>
</dbReference>
<sequence length="228" mass="26695">MPKETFFNLPSEKQERLMDAAQKEFSRVPLQDASIAKIVKLAGISRGSFYQYFEDKDDLYYYYFDTLRLSSKSDFESLLKQSDGNLFEAAVVYFNRWFEEALYGPNSAFYKNLFMYLDFKGTARVSPEISQEAHYAKLKEQRKCEHKEKIETMMDVIDTSQLKFSSDKELIMLVKLVTGMMFTSINHAYKQEIRGEKVNVSEIKEEFATKLGWLQYGVYKNEVGEDEC</sequence>
<dbReference type="Gene3D" id="1.10.357.10">
    <property type="entry name" value="Tetracycline Repressor, domain 2"/>
    <property type="match status" value="1"/>
</dbReference>
<evidence type="ECO:0000256" key="2">
    <source>
        <dbReference type="PROSITE-ProRule" id="PRU00335"/>
    </source>
</evidence>
<organism evidence="4 5">
    <name type="scientific">Vagococcus fessus</name>
    <dbReference type="NCBI Taxonomy" id="120370"/>
    <lineage>
        <taxon>Bacteria</taxon>
        <taxon>Bacillati</taxon>
        <taxon>Bacillota</taxon>
        <taxon>Bacilli</taxon>
        <taxon>Lactobacillales</taxon>
        <taxon>Enterococcaceae</taxon>
        <taxon>Vagococcus</taxon>
    </lineage>
</organism>
<reference evidence="4 5" key="1">
    <citation type="submission" date="2017-05" db="EMBL/GenBank/DDBJ databases">
        <title>Vagococcus spp. assemblies.</title>
        <authorList>
            <person name="Gulvik C.A."/>
        </authorList>
    </citation>
    <scope>NUCLEOTIDE SEQUENCE [LARGE SCALE GENOMIC DNA]</scope>
    <source>
        <strain evidence="4 5">CCUG 41755</strain>
    </source>
</reference>